<accession>A0A5E4QTT6</accession>
<sequence length="292" mass="31613">MNILRSPVYSVTSSRLLSSIIRLYILASRDSITLMASGSLNVDIKVFSEALASAAAAASRPCAGTPPAVLLTGTVDPTDSNDNAVREHPASARDLAAPDTIYPKSWRNPLGRDIKELPNPPGGFQDGLIFHRADEGDITASLTKFIRTSSAVDASIKRFFNLPISSSGIDLKSKLGVSQSSVSSSLGMSMSSSSMLFESSKISFNCLSEINFRRIASAPSPTYFRKYSSIRSMGRRHCDVAKWRKKILRFSHSSADKFDVKTGPTAQKNILEINSSNSKSDSEELLGKSIRP</sequence>
<gene>
    <name evidence="2" type="ORF">LSINAPIS_LOCUS11848</name>
</gene>
<reference evidence="2 3" key="1">
    <citation type="submission" date="2017-07" db="EMBL/GenBank/DDBJ databases">
        <authorList>
            <person name="Talla V."/>
            <person name="Backstrom N."/>
        </authorList>
    </citation>
    <scope>NUCLEOTIDE SEQUENCE [LARGE SCALE GENOMIC DNA]</scope>
</reference>
<evidence type="ECO:0000313" key="2">
    <source>
        <dbReference type="EMBL" id="VVD01427.1"/>
    </source>
</evidence>
<keyword evidence="3" id="KW-1185">Reference proteome</keyword>
<proteinExistence type="predicted"/>
<feature type="region of interest" description="Disordered" evidence="1">
    <location>
        <begin position="272"/>
        <end position="292"/>
    </location>
</feature>
<protein>
    <submittedName>
        <fullName evidence="2">Uncharacterized protein</fullName>
    </submittedName>
</protein>
<evidence type="ECO:0000313" key="3">
    <source>
        <dbReference type="Proteomes" id="UP000324832"/>
    </source>
</evidence>
<dbReference type="Proteomes" id="UP000324832">
    <property type="component" value="Unassembled WGS sequence"/>
</dbReference>
<evidence type="ECO:0000256" key="1">
    <source>
        <dbReference type="SAM" id="MobiDB-lite"/>
    </source>
</evidence>
<dbReference type="AlphaFoldDB" id="A0A5E4QTT6"/>
<organism evidence="2 3">
    <name type="scientific">Leptidea sinapis</name>
    <dbReference type="NCBI Taxonomy" id="189913"/>
    <lineage>
        <taxon>Eukaryota</taxon>
        <taxon>Metazoa</taxon>
        <taxon>Ecdysozoa</taxon>
        <taxon>Arthropoda</taxon>
        <taxon>Hexapoda</taxon>
        <taxon>Insecta</taxon>
        <taxon>Pterygota</taxon>
        <taxon>Neoptera</taxon>
        <taxon>Endopterygota</taxon>
        <taxon>Lepidoptera</taxon>
        <taxon>Glossata</taxon>
        <taxon>Ditrysia</taxon>
        <taxon>Papilionoidea</taxon>
        <taxon>Pieridae</taxon>
        <taxon>Dismorphiinae</taxon>
        <taxon>Leptidea</taxon>
    </lineage>
</organism>
<name>A0A5E4QTT6_9NEOP</name>
<dbReference type="EMBL" id="FZQP02005332">
    <property type="protein sequence ID" value="VVD01427.1"/>
    <property type="molecule type" value="Genomic_DNA"/>
</dbReference>